<evidence type="ECO:0000256" key="1">
    <source>
        <dbReference type="ARBA" id="ARBA00005622"/>
    </source>
</evidence>
<reference evidence="4" key="1">
    <citation type="journal article" date="2019" name="Int. J. Syst. Evol. Microbiol.">
        <title>The Global Catalogue of Microorganisms (GCM) 10K type strain sequencing project: providing services to taxonomists for standard genome sequencing and annotation.</title>
        <authorList>
            <consortium name="The Broad Institute Genomics Platform"/>
            <consortium name="The Broad Institute Genome Sequencing Center for Infectious Disease"/>
            <person name="Wu L."/>
            <person name="Ma J."/>
        </authorList>
    </citation>
    <scope>NUCLEOTIDE SEQUENCE [LARGE SCALE GENOMIC DNA]</scope>
    <source>
        <strain evidence="4">CCM 8749</strain>
    </source>
</reference>
<evidence type="ECO:0000313" key="3">
    <source>
        <dbReference type="EMBL" id="MFC5988804.1"/>
    </source>
</evidence>
<dbReference type="PANTHER" id="PTHR40841">
    <property type="entry name" value="SIDEROPHORE TRIACETYLFUSARININE C ESTERASE"/>
    <property type="match status" value="1"/>
</dbReference>
<evidence type="ECO:0000313" key="4">
    <source>
        <dbReference type="Proteomes" id="UP001596250"/>
    </source>
</evidence>
<dbReference type="InterPro" id="IPR029058">
    <property type="entry name" value="AB_hydrolase_fold"/>
</dbReference>
<proteinExistence type="inferred from homology"/>
<keyword evidence="4" id="KW-1185">Reference proteome</keyword>
<name>A0ABW1IUL3_9BACL</name>
<protein>
    <submittedName>
        <fullName evidence="3">Alpha/beta hydrolase</fullName>
    </submittedName>
</protein>
<accession>A0ABW1IUL3</accession>
<dbReference type="Gene3D" id="3.40.50.1820">
    <property type="entry name" value="alpha/beta hydrolase"/>
    <property type="match status" value="1"/>
</dbReference>
<keyword evidence="2 3" id="KW-0378">Hydrolase</keyword>
<organism evidence="3 4">
    <name type="scientific">Marinicrinis lubricantis</name>
    <dbReference type="NCBI Taxonomy" id="2086470"/>
    <lineage>
        <taxon>Bacteria</taxon>
        <taxon>Bacillati</taxon>
        <taxon>Bacillota</taxon>
        <taxon>Bacilli</taxon>
        <taxon>Bacillales</taxon>
        <taxon>Paenibacillaceae</taxon>
    </lineage>
</organism>
<dbReference type="GO" id="GO:0016787">
    <property type="term" value="F:hydrolase activity"/>
    <property type="evidence" value="ECO:0007669"/>
    <property type="project" value="UniProtKB-KW"/>
</dbReference>
<dbReference type="InterPro" id="IPR000801">
    <property type="entry name" value="Esterase-like"/>
</dbReference>
<dbReference type="PANTHER" id="PTHR40841:SF2">
    <property type="entry name" value="SIDEROPHORE-DEGRADING ESTERASE (EUROFUNG)"/>
    <property type="match status" value="1"/>
</dbReference>
<dbReference type="EMBL" id="JBHSQV010000185">
    <property type="protein sequence ID" value="MFC5988804.1"/>
    <property type="molecule type" value="Genomic_DNA"/>
</dbReference>
<dbReference type="Pfam" id="PF00756">
    <property type="entry name" value="Esterase"/>
    <property type="match status" value="1"/>
</dbReference>
<dbReference type="InterPro" id="IPR052558">
    <property type="entry name" value="Siderophore_Hydrolase_D"/>
</dbReference>
<evidence type="ECO:0000256" key="2">
    <source>
        <dbReference type="ARBA" id="ARBA00022801"/>
    </source>
</evidence>
<comment type="similarity">
    <text evidence="1">Belongs to the esterase D family.</text>
</comment>
<sequence length="267" mass="30036">MIREKMVRRSVDGCFEVVMRSNHRQLAYRIMIALPHDSPPREGYPVIYALDGDAVFDTFAQAARVQTRKPHGYDPVVMIGIGYPSGQLFDMQRRCYDFTMPAPAENLPLRPNGSPWPENGGADHFLDFIERELKPELSRSFPIDHARQTIFGHSLGGLFVLHALFTRPSGFQYYAAGSPSIWWNGQAILQEKTIFESAYAGKRDTPKLLIMVGEDEREHMVNDAKQLAVGLQYSSSIHAEFAMFECEGHVSVLPAAISRTLKFALSS</sequence>
<gene>
    <name evidence="3" type="ORF">ACFPXP_20570</name>
</gene>
<dbReference type="Proteomes" id="UP001596250">
    <property type="component" value="Unassembled WGS sequence"/>
</dbReference>
<dbReference type="SUPFAM" id="SSF53474">
    <property type="entry name" value="alpha/beta-Hydrolases"/>
    <property type="match status" value="1"/>
</dbReference>
<comment type="caution">
    <text evidence="3">The sequence shown here is derived from an EMBL/GenBank/DDBJ whole genome shotgun (WGS) entry which is preliminary data.</text>
</comment>
<dbReference type="RefSeq" id="WP_379896306.1">
    <property type="nucleotide sequence ID" value="NZ_CBCSCT010000007.1"/>
</dbReference>